<evidence type="ECO:0000313" key="3">
    <source>
        <dbReference type="EMBL" id="OCF33212.1"/>
    </source>
</evidence>
<evidence type="ECO:0000313" key="4">
    <source>
        <dbReference type="Proteomes" id="UP000092666"/>
    </source>
</evidence>
<keyword evidence="2" id="KW-0812">Transmembrane</keyword>
<dbReference type="STRING" id="1296120.A0A1B9GQ78"/>
<feature type="region of interest" description="Disordered" evidence="1">
    <location>
        <begin position="360"/>
        <end position="554"/>
    </location>
</feature>
<feature type="region of interest" description="Disordered" evidence="1">
    <location>
        <begin position="566"/>
        <end position="643"/>
    </location>
</feature>
<keyword evidence="2" id="KW-0472">Membrane</keyword>
<feature type="region of interest" description="Disordered" evidence="1">
    <location>
        <begin position="117"/>
        <end position="140"/>
    </location>
</feature>
<proteinExistence type="predicted"/>
<dbReference type="AlphaFoldDB" id="A0A1B9GQ78"/>
<feature type="transmembrane region" description="Helical" evidence="2">
    <location>
        <begin position="145"/>
        <end position="167"/>
    </location>
</feature>
<protein>
    <submittedName>
        <fullName evidence="3">Uncharacterized protein</fullName>
    </submittedName>
</protein>
<evidence type="ECO:0000256" key="2">
    <source>
        <dbReference type="SAM" id="Phobius"/>
    </source>
</evidence>
<feature type="compositionally biased region" description="Low complexity" evidence="1">
    <location>
        <begin position="274"/>
        <end position="289"/>
    </location>
</feature>
<evidence type="ECO:0000256" key="1">
    <source>
        <dbReference type="SAM" id="MobiDB-lite"/>
    </source>
</evidence>
<feature type="compositionally biased region" description="Polar residues" evidence="1">
    <location>
        <begin position="117"/>
        <end position="133"/>
    </location>
</feature>
<organism evidence="3 4">
    <name type="scientific">Kwoniella heveanensis BCC8398</name>
    <dbReference type="NCBI Taxonomy" id="1296120"/>
    <lineage>
        <taxon>Eukaryota</taxon>
        <taxon>Fungi</taxon>
        <taxon>Dikarya</taxon>
        <taxon>Basidiomycota</taxon>
        <taxon>Agaricomycotina</taxon>
        <taxon>Tremellomycetes</taxon>
        <taxon>Tremellales</taxon>
        <taxon>Cryptococcaceae</taxon>
        <taxon>Kwoniella</taxon>
    </lineage>
</organism>
<dbReference type="EMBL" id="KV700126">
    <property type="protein sequence ID" value="OCF33212.1"/>
    <property type="molecule type" value="Genomic_DNA"/>
</dbReference>
<name>A0A1B9GQ78_9TREE</name>
<dbReference type="OrthoDB" id="2565330at2759"/>
<keyword evidence="2" id="KW-1133">Transmembrane helix</keyword>
<dbReference type="Proteomes" id="UP000092666">
    <property type="component" value="Unassembled WGS sequence"/>
</dbReference>
<feature type="compositionally biased region" description="Polar residues" evidence="1">
    <location>
        <begin position="473"/>
        <end position="515"/>
    </location>
</feature>
<reference evidence="4" key="2">
    <citation type="submission" date="2013-12" db="EMBL/GenBank/DDBJ databases">
        <title>Evolution of pathogenesis and genome organization in the Tremellales.</title>
        <authorList>
            <person name="Cuomo C."/>
            <person name="Litvintseva A."/>
            <person name="Heitman J."/>
            <person name="Chen Y."/>
            <person name="Sun S."/>
            <person name="Springer D."/>
            <person name="Dromer F."/>
            <person name="Young S."/>
            <person name="Zeng Q."/>
            <person name="Chapman S."/>
            <person name="Gujja S."/>
            <person name="Saif S."/>
            <person name="Birren B."/>
        </authorList>
    </citation>
    <scope>NUCLEOTIDE SEQUENCE [LARGE SCALE GENOMIC DNA]</scope>
    <source>
        <strain evidence="4">BCC8398</strain>
    </source>
</reference>
<sequence length="643" mass="67707">MATPTTSPHVTVETSWITPFPSTSYIVVQTLTYADYAVGDDYDTDYSSSVASPTVYSGSSGSHKATLNAAAATSSVQTPSYYTDFTTYVSAATSVYSPSASPSGSYDQTYGYSQDSGMNTTSVADMEGSQGNDNKGDHPPISRGAGIAIASVVGLLVIGSCIGCCFYRRRRRRLNAAHGGQKGEKGSFFGRTKKQLGVQQSETNPWGEIDVLALPSPTSSATSSSPLDEQNHHLFNLQRARSGSGRSGSRRLSHRDLRHVVLSRPQPAVLYGNPSQSPTSATSLTSASPFMDPPLNLGLGSGSMSDLHRTQSQFASEYDFNSRRSESTYTDGTEYDMLAHDGSSYARTLSTYSEGVNSEYSERDLGYLPPVSAGPGTDRGTGVNTNTSTSTGSSTLVSGPFGRVVGSSRNGDRKDPNGSDFGMPGTSGSGSGTVTSGTLSSSSGWTHLPSSTTQSSPTTPTYGSGTTQYPPSRSLTPSSYGNLNTANNHNQSSVAEPGRSNSTRPLLSISATTSPFADPSPTAAASNPFEVGSSETNQERYSYVPGSPASGRSWRTEDEMLLRASSALSPQDRYASGQRHTGSEGGSGSLRRGLTIVRHTDGGSANYHHEEDDGDNDGIGSIGAARSEEMHLPPSYEDIYHTR</sequence>
<keyword evidence="4" id="KW-1185">Reference proteome</keyword>
<reference evidence="3 4" key="1">
    <citation type="submission" date="2013-07" db="EMBL/GenBank/DDBJ databases">
        <title>The Genome Sequence of Cryptococcus heveanensis BCC8398.</title>
        <authorList>
            <consortium name="The Broad Institute Genome Sequencing Platform"/>
            <person name="Cuomo C."/>
            <person name="Litvintseva A."/>
            <person name="Chen Y."/>
            <person name="Heitman J."/>
            <person name="Sun S."/>
            <person name="Springer D."/>
            <person name="Dromer F."/>
            <person name="Young S.K."/>
            <person name="Zeng Q."/>
            <person name="Gargeya S."/>
            <person name="Fitzgerald M."/>
            <person name="Abouelleil A."/>
            <person name="Alvarado L."/>
            <person name="Berlin A.M."/>
            <person name="Chapman S.B."/>
            <person name="Dewar J."/>
            <person name="Goldberg J."/>
            <person name="Griggs A."/>
            <person name="Gujja S."/>
            <person name="Hansen M."/>
            <person name="Howarth C."/>
            <person name="Imamovic A."/>
            <person name="Larimer J."/>
            <person name="McCowan C."/>
            <person name="Murphy C."/>
            <person name="Pearson M."/>
            <person name="Priest M."/>
            <person name="Roberts A."/>
            <person name="Saif S."/>
            <person name="Shea T."/>
            <person name="Sykes S."/>
            <person name="Wortman J."/>
            <person name="Nusbaum C."/>
            <person name="Birren B."/>
        </authorList>
    </citation>
    <scope>NUCLEOTIDE SEQUENCE [LARGE SCALE GENOMIC DNA]</scope>
    <source>
        <strain evidence="3 4">BCC8398</strain>
    </source>
</reference>
<feature type="compositionally biased region" description="Low complexity" evidence="1">
    <location>
        <begin position="432"/>
        <end position="471"/>
    </location>
</feature>
<feature type="region of interest" description="Disordered" evidence="1">
    <location>
        <begin position="268"/>
        <end position="289"/>
    </location>
</feature>
<accession>A0A1B9GQ78</accession>
<feature type="compositionally biased region" description="Low complexity" evidence="1">
    <location>
        <begin position="380"/>
        <end position="399"/>
    </location>
</feature>
<gene>
    <name evidence="3" type="ORF">I316_04953</name>
</gene>